<organism evidence="1 2">
    <name type="scientific">Vigna radiata var. radiata</name>
    <name type="common">Mung bean</name>
    <name type="synonym">Phaseolus aureus</name>
    <dbReference type="NCBI Taxonomy" id="3916"/>
    <lineage>
        <taxon>Eukaryota</taxon>
        <taxon>Viridiplantae</taxon>
        <taxon>Streptophyta</taxon>
        <taxon>Embryophyta</taxon>
        <taxon>Tracheophyta</taxon>
        <taxon>Spermatophyta</taxon>
        <taxon>Magnoliopsida</taxon>
        <taxon>eudicotyledons</taxon>
        <taxon>Gunneridae</taxon>
        <taxon>Pentapetalae</taxon>
        <taxon>rosids</taxon>
        <taxon>fabids</taxon>
        <taxon>Fabales</taxon>
        <taxon>Fabaceae</taxon>
        <taxon>Papilionoideae</taxon>
        <taxon>50 kb inversion clade</taxon>
        <taxon>NPAAA clade</taxon>
        <taxon>indigoferoid/millettioid clade</taxon>
        <taxon>Phaseoleae</taxon>
        <taxon>Vigna</taxon>
    </lineage>
</organism>
<evidence type="ECO:0000313" key="1">
    <source>
        <dbReference type="Proteomes" id="UP000087766"/>
    </source>
</evidence>
<accession>A0A1S3TAJ5</accession>
<keyword evidence="1" id="KW-1185">Reference proteome</keyword>
<sequence>MAGENNGRRTMVDHTTVVGPHHYNSIARPRVNAANMEVKPALIQLMKSNQFNGLSYESPYEHLTTFNEIYNTVKINGVLDEAIKLILFPFSLGVTVYARVLKSFLEKKRYLDDETIYEQGGSSVLLKKSRPPKVKDPGSFTIPCIIGNVKIGKALIDLGSSINLMPLSVLKKIGGLKVKPTEISLLMEDGSAKKPYGVVEDVVIRVEKLESLIDFVVIEMEEDKEIPIILGRPFMKTAKVREEGRDDKGRMVHYDLENAQFKLGTPMRFKNKLWVVKDFKENGVIEIEAPYSRQVKKVDQKQLMSWCDESKRNTNIGDET</sequence>
<dbReference type="Gene3D" id="2.40.70.10">
    <property type="entry name" value="Acid Proteases"/>
    <property type="match status" value="1"/>
</dbReference>
<dbReference type="PANTHER" id="PTHR33067:SF9">
    <property type="entry name" value="RNA-DIRECTED DNA POLYMERASE"/>
    <property type="match status" value="1"/>
</dbReference>
<evidence type="ECO:0000313" key="2">
    <source>
        <dbReference type="RefSeq" id="XP_014490791.1"/>
    </source>
</evidence>
<dbReference type="InterPro" id="IPR021109">
    <property type="entry name" value="Peptidase_aspartic_dom_sf"/>
</dbReference>
<reference evidence="2" key="1">
    <citation type="submission" date="2025-08" db="UniProtKB">
        <authorList>
            <consortium name="RefSeq"/>
        </authorList>
    </citation>
    <scope>IDENTIFICATION</scope>
    <source>
        <tissue evidence="2">Leaf</tissue>
    </source>
</reference>
<protein>
    <submittedName>
        <fullName evidence="2">Uncharacterized protein LOC106753488</fullName>
    </submittedName>
</protein>
<dbReference type="RefSeq" id="XP_014490791.1">
    <property type="nucleotide sequence ID" value="XM_014635305.1"/>
</dbReference>
<gene>
    <name evidence="2" type="primary">LOC106753488</name>
</gene>
<name>A0A1S3TAJ5_VIGRR</name>
<dbReference type="KEGG" id="vra:106753488"/>
<dbReference type="Proteomes" id="UP000087766">
    <property type="component" value="Unplaced"/>
</dbReference>
<dbReference type="AlphaFoldDB" id="A0A1S3TAJ5"/>
<dbReference type="CDD" id="cd00303">
    <property type="entry name" value="retropepsin_like"/>
    <property type="match status" value="1"/>
</dbReference>
<dbReference type="GeneID" id="106753488"/>
<proteinExistence type="predicted"/>
<dbReference type="PANTHER" id="PTHR33067">
    <property type="entry name" value="RNA-DIRECTED DNA POLYMERASE-RELATED"/>
    <property type="match status" value="1"/>
</dbReference>